<dbReference type="GO" id="GO:0016020">
    <property type="term" value="C:membrane"/>
    <property type="evidence" value="ECO:0007669"/>
    <property type="project" value="UniProtKB-SubCell"/>
</dbReference>
<feature type="region of interest" description="Disordered" evidence="5">
    <location>
        <begin position="1"/>
        <end position="32"/>
    </location>
</feature>
<proteinExistence type="predicted"/>
<sequence>MRYNPRAKLDRGQVRVRGRSSGGRGGFGGGSLGGGGLGGSRLPIPVGGGGRMGCGGFALLAIVVVIMVATGGLGSLLGGGATSGGPLGGYSAPDVSTVDDTGVSGLEQCQTGEDANSDRSCALLADVNSVQAFWEQVLPDQAGQQYEPAVTNFFTGSVDTGCGPATSDTGPFYCPADGGVYLDITFFDAMLEGQLGAQGGPFSEAYVLAHEYGHHVQDLLGTMGEVRTQQGENSDAVRLELQADCYAGMWTKFATEVEDENGEVFILDLTQDDIDRALDAAAAVGDDRIQARSGRVNPETWTHGSAQARQYWFSVGLDQGTLKACDTFSASDLDG</sequence>
<keyword evidence="3 6" id="KW-1133">Transmembrane helix</keyword>
<reference evidence="7" key="1">
    <citation type="submission" date="2020-02" db="EMBL/GenBank/DDBJ databases">
        <authorList>
            <person name="Meier V. D."/>
        </authorList>
    </citation>
    <scope>NUCLEOTIDE SEQUENCE</scope>
    <source>
        <strain evidence="7">AVDCRST_MAG36</strain>
    </source>
</reference>
<evidence type="ECO:0000256" key="4">
    <source>
        <dbReference type="ARBA" id="ARBA00023136"/>
    </source>
</evidence>
<feature type="transmembrane region" description="Helical" evidence="6">
    <location>
        <begin position="57"/>
        <end position="77"/>
    </location>
</feature>
<dbReference type="EMBL" id="CADCUH010000139">
    <property type="protein sequence ID" value="CAA9352810.1"/>
    <property type="molecule type" value="Genomic_DNA"/>
</dbReference>
<organism evidence="7">
    <name type="scientific">uncultured Nocardioidaceae bacterium</name>
    <dbReference type="NCBI Taxonomy" id="253824"/>
    <lineage>
        <taxon>Bacteria</taxon>
        <taxon>Bacillati</taxon>
        <taxon>Actinomycetota</taxon>
        <taxon>Actinomycetes</taxon>
        <taxon>Propionibacteriales</taxon>
        <taxon>Nocardioidaceae</taxon>
        <taxon>environmental samples</taxon>
    </lineage>
</organism>
<name>A0A6J4ME96_9ACTN</name>
<dbReference type="AlphaFoldDB" id="A0A6J4ME96"/>
<keyword evidence="4 6" id="KW-0472">Membrane</keyword>
<dbReference type="GO" id="GO:0008237">
    <property type="term" value="F:metallopeptidase activity"/>
    <property type="evidence" value="ECO:0007669"/>
    <property type="project" value="UniProtKB-KW"/>
</dbReference>
<dbReference type="InterPro" id="IPR007343">
    <property type="entry name" value="Uncharacterised_pept_Zn_put"/>
</dbReference>
<accession>A0A6J4ME96</accession>
<keyword evidence="7" id="KW-0482">Metalloprotease</keyword>
<evidence type="ECO:0000256" key="2">
    <source>
        <dbReference type="ARBA" id="ARBA00022692"/>
    </source>
</evidence>
<feature type="compositionally biased region" description="Gly residues" evidence="5">
    <location>
        <begin position="20"/>
        <end position="32"/>
    </location>
</feature>
<keyword evidence="2 6" id="KW-0812">Transmembrane</keyword>
<protein>
    <submittedName>
        <fullName evidence="7">YpfJ protein, zinc metalloprotease superfamily</fullName>
    </submittedName>
</protein>
<dbReference type="PANTHER" id="PTHR30168">
    <property type="entry name" value="PUTATIVE MEMBRANE PROTEIN YPFJ"/>
    <property type="match status" value="1"/>
</dbReference>
<keyword evidence="7" id="KW-0378">Hydrolase</keyword>
<gene>
    <name evidence="7" type="ORF">AVDCRST_MAG36-2092</name>
</gene>
<evidence type="ECO:0000256" key="1">
    <source>
        <dbReference type="ARBA" id="ARBA00004167"/>
    </source>
</evidence>
<evidence type="ECO:0000256" key="6">
    <source>
        <dbReference type="SAM" id="Phobius"/>
    </source>
</evidence>
<keyword evidence="7" id="KW-0645">Protease</keyword>
<evidence type="ECO:0000256" key="5">
    <source>
        <dbReference type="SAM" id="MobiDB-lite"/>
    </source>
</evidence>
<evidence type="ECO:0000256" key="3">
    <source>
        <dbReference type="ARBA" id="ARBA00022989"/>
    </source>
</evidence>
<dbReference type="GO" id="GO:0006508">
    <property type="term" value="P:proteolysis"/>
    <property type="evidence" value="ECO:0007669"/>
    <property type="project" value="UniProtKB-KW"/>
</dbReference>
<comment type="subcellular location">
    <subcellularLocation>
        <location evidence="1">Membrane</location>
        <topology evidence="1">Single-pass membrane protein</topology>
    </subcellularLocation>
</comment>
<evidence type="ECO:0000313" key="7">
    <source>
        <dbReference type="EMBL" id="CAA9352810.1"/>
    </source>
</evidence>
<dbReference type="Pfam" id="PF04228">
    <property type="entry name" value="Zn_peptidase"/>
    <property type="match status" value="1"/>
</dbReference>
<dbReference type="PANTHER" id="PTHR30168:SF0">
    <property type="entry name" value="INNER MEMBRANE PROTEIN"/>
    <property type="match status" value="1"/>
</dbReference>